<evidence type="ECO:0000313" key="1">
    <source>
        <dbReference type="EMBL" id="EES08987.2"/>
    </source>
</evidence>
<sequence length="235" mass="26184">MLAWCRAEEVGSGVGRGVHSLHGMPIQPLEGHIPARQRLRRRGRRWCDRPRPQLLCGLPVWSVEGRTPRQRRRCRISALDADGWREVLQRQQMGSATTSVVSRTAERRVWGRDADAARCLASFLDKVRVEQEPPLIASPPQQRTAVRRPPPVRPRSSWIAAQPLAHIPASKRGEVLLNRRLGIAPPTSPDSPVPRGIFDALRTRTLSSSEVEGLDALFPALNGHARASSSGRTRR</sequence>
<accession>C5Y816</accession>
<protein>
    <submittedName>
        <fullName evidence="1">Uncharacterized protein</fullName>
    </submittedName>
</protein>
<name>C5Y816_SORBI</name>
<evidence type="ECO:0000313" key="2">
    <source>
        <dbReference type="Proteomes" id="UP000000768"/>
    </source>
</evidence>
<reference evidence="1 2" key="1">
    <citation type="journal article" date="2009" name="Nature">
        <title>The Sorghum bicolor genome and the diversification of grasses.</title>
        <authorList>
            <person name="Paterson A.H."/>
            <person name="Bowers J.E."/>
            <person name="Bruggmann R."/>
            <person name="Dubchak I."/>
            <person name="Grimwood J."/>
            <person name="Gundlach H."/>
            <person name="Haberer G."/>
            <person name="Hellsten U."/>
            <person name="Mitros T."/>
            <person name="Poliakov A."/>
            <person name="Schmutz J."/>
            <person name="Spannagl M."/>
            <person name="Tang H."/>
            <person name="Wang X."/>
            <person name="Wicker T."/>
            <person name="Bharti A.K."/>
            <person name="Chapman J."/>
            <person name="Feltus F.A."/>
            <person name="Gowik U."/>
            <person name="Grigoriev I.V."/>
            <person name="Lyons E."/>
            <person name="Maher C.A."/>
            <person name="Martis M."/>
            <person name="Narechania A."/>
            <person name="Otillar R.P."/>
            <person name="Penning B.W."/>
            <person name="Salamov A.A."/>
            <person name="Wang Y."/>
            <person name="Zhang L."/>
            <person name="Carpita N.C."/>
            <person name="Freeling M."/>
            <person name="Gingle A.R."/>
            <person name="Hash C.T."/>
            <person name="Keller B."/>
            <person name="Klein P."/>
            <person name="Kresovich S."/>
            <person name="McCann M.C."/>
            <person name="Ming R."/>
            <person name="Peterson D.G."/>
            <person name="Mehboob-ur-Rahman"/>
            <person name="Ware D."/>
            <person name="Westhoff P."/>
            <person name="Mayer K.F."/>
            <person name="Messing J."/>
            <person name="Rokhsar D.S."/>
        </authorList>
    </citation>
    <scope>NUCLEOTIDE SEQUENCE [LARGE SCALE GENOMIC DNA]</scope>
    <source>
        <strain evidence="2">cv. BTx623</strain>
    </source>
</reference>
<dbReference type="Proteomes" id="UP000000768">
    <property type="component" value="Chromosome 5"/>
</dbReference>
<dbReference type="Gramene" id="EES08987">
    <property type="protein sequence ID" value="EES08987"/>
    <property type="gene ID" value="SORBI_3005G218300"/>
</dbReference>
<dbReference type="InParanoid" id="C5Y816"/>
<gene>
    <name evidence="1" type="ORF">SORBI_3005G218300</name>
</gene>
<dbReference type="AlphaFoldDB" id="C5Y816"/>
<dbReference type="EMBL" id="CM000764">
    <property type="protein sequence ID" value="EES08987.2"/>
    <property type="molecule type" value="Genomic_DNA"/>
</dbReference>
<dbReference type="HOGENOM" id="CLU_006175_5_2_1"/>
<reference evidence="2" key="2">
    <citation type="journal article" date="2018" name="Plant J.">
        <title>The Sorghum bicolor reference genome: improved assembly, gene annotations, a transcriptome atlas, and signatures of genome organization.</title>
        <authorList>
            <person name="McCormick R.F."/>
            <person name="Truong S.K."/>
            <person name="Sreedasyam A."/>
            <person name="Jenkins J."/>
            <person name="Shu S."/>
            <person name="Sims D."/>
            <person name="Kennedy M."/>
            <person name="Amirebrahimi M."/>
            <person name="Weers B.D."/>
            <person name="McKinley B."/>
            <person name="Mattison A."/>
            <person name="Morishige D.T."/>
            <person name="Grimwood J."/>
            <person name="Schmutz J."/>
            <person name="Mullet J.E."/>
        </authorList>
    </citation>
    <scope>NUCLEOTIDE SEQUENCE [LARGE SCALE GENOMIC DNA]</scope>
    <source>
        <strain evidence="2">cv. BTx623</strain>
    </source>
</reference>
<organism evidence="1 2">
    <name type="scientific">Sorghum bicolor</name>
    <name type="common">Sorghum</name>
    <name type="synonym">Sorghum vulgare</name>
    <dbReference type="NCBI Taxonomy" id="4558"/>
    <lineage>
        <taxon>Eukaryota</taxon>
        <taxon>Viridiplantae</taxon>
        <taxon>Streptophyta</taxon>
        <taxon>Embryophyta</taxon>
        <taxon>Tracheophyta</taxon>
        <taxon>Spermatophyta</taxon>
        <taxon>Magnoliopsida</taxon>
        <taxon>Liliopsida</taxon>
        <taxon>Poales</taxon>
        <taxon>Poaceae</taxon>
        <taxon>PACMAD clade</taxon>
        <taxon>Panicoideae</taxon>
        <taxon>Andropogonodae</taxon>
        <taxon>Andropogoneae</taxon>
        <taxon>Sorghinae</taxon>
        <taxon>Sorghum</taxon>
    </lineage>
</organism>
<proteinExistence type="predicted"/>
<keyword evidence="2" id="KW-1185">Reference proteome</keyword>